<reference evidence="2" key="2">
    <citation type="submission" date="2023-07" db="EMBL/GenBank/DDBJ databases">
        <authorList>
            <consortium name="Lawrence Berkeley National Laboratory"/>
            <person name="Haridas S."/>
            <person name="Hensen N."/>
            <person name="Bonometti L."/>
            <person name="Westerberg I."/>
            <person name="Brannstrom I.O."/>
            <person name="Guillou S."/>
            <person name="Cros-Aarteil S."/>
            <person name="Calhoun S."/>
            <person name="Kuo A."/>
            <person name="Mondo S."/>
            <person name="Pangilinan J."/>
            <person name="Riley R."/>
            <person name="LaButti K."/>
            <person name="Andreopoulos B."/>
            <person name="Lipzen A."/>
            <person name="Chen C."/>
            <person name="Yanf M."/>
            <person name="Daum C."/>
            <person name="Ng V."/>
            <person name="Clum A."/>
            <person name="Steindorff A."/>
            <person name="Ohm R."/>
            <person name="Martin F."/>
            <person name="Silar P."/>
            <person name="Natvig D."/>
            <person name="Lalanne C."/>
            <person name="Gautier V."/>
            <person name="Ament-velasquez S.L."/>
            <person name="Kruys A."/>
            <person name="Hutchinson M.I."/>
            <person name="Powell A.J."/>
            <person name="Barry K."/>
            <person name="Miller A.N."/>
            <person name="Grigoriev I.V."/>
            <person name="Debuchy R."/>
            <person name="Gladieux P."/>
            <person name="Thoren M.H."/>
            <person name="Johannesson H."/>
        </authorList>
    </citation>
    <scope>NUCLEOTIDE SEQUENCE</scope>
    <source>
        <strain evidence="2">FGSC 1904</strain>
    </source>
</reference>
<accession>A0AAE0NVW0</accession>
<feature type="compositionally biased region" description="Basic and acidic residues" evidence="1">
    <location>
        <begin position="311"/>
        <end position="326"/>
    </location>
</feature>
<keyword evidence="3" id="KW-1185">Reference proteome</keyword>
<name>A0AAE0NVW0_SORBR</name>
<protein>
    <submittedName>
        <fullName evidence="2">Uncharacterized protein</fullName>
    </submittedName>
</protein>
<evidence type="ECO:0000256" key="1">
    <source>
        <dbReference type="SAM" id="MobiDB-lite"/>
    </source>
</evidence>
<feature type="region of interest" description="Disordered" evidence="1">
    <location>
        <begin position="400"/>
        <end position="496"/>
    </location>
</feature>
<dbReference type="EMBL" id="JAUTDP010000015">
    <property type="protein sequence ID" value="KAK3388616.1"/>
    <property type="molecule type" value="Genomic_DNA"/>
</dbReference>
<feature type="region of interest" description="Disordered" evidence="1">
    <location>
        <begin position="214"/>
        <end position="369"/>
    </location>
</feature>
<organism evidence="2 3">
    <name type="scientific">Sordaria brevicollis</name>
    <dbReference type="NCBI Taxonomy" id="83679"/>
    <lineage>
        <taxon>Eukaryota</taxon>
        <taxon>Fungi</taxon>
        <taxon>Dikarya</taxon>
        <taxon>Ascomycota</taxon>
        <taxon>Pezizomycotina</taxon>
        <taxon>Sordariomycetes</taxon>
        <taxon>Sordariomycetidae</taxon>
        <taxon>Sordariales</taxon>
        <taxon>Sordariaceae</taxon>
        <taxon>Sordaria</taxon>
    </lineage>
</organism>
<comment type="caution">
    <text evidence="2">The sequence shown here is derived from an EMBL/GenBank/DDBJ whole genome shotgun (WGS) entry which is preliminary data.</text>
</comment>
<feature type="compositionally biased region" description="Basic and acidic residues" evidence="1">
    <location>
        <begin position="288"/>
        <end position="298"/>
    </location>
</feature>
<evidence type="ECO:0000313" key="3">
    <source>
        <dbReference type="Proteomes" id="UP001281003"/>
    </source>
</evidence>
<dbReference type="InterPro" id="IPR053032">
    <property type="entry name" value="BAH_domain-containing"/>
</dbReference>
<dbReference type="PANTHER" id="PTHR46576">
    <property type="entry name" value="BROMO ADJACENT HOMOLOGY DOMAIN-CONTAINING 1 PROTEIN"/>
    <property type="match status" value="1"/>
</dbReference>
<feature type="compositionally biased region" description="Basic and acidic residues" evidence="1">
    <location>
        <begin position="348"/>
        <end position="369"/>
    </location>
</feature>
<evidence type="ECO:0000313" key="2">
    <source>
        <dbReference type="EMBL" id="KAK3388616.1"/>
    </source>
</evidence>
<feature type="compositionally biased region" description="Basic and acidic residues" evidence="1">
    <location>
        <begin position="414"/>
        <end position="474"/>
    </location>
</feature>
<reference evidence="2" key="1">
    <citation type="journal article" date="2023" name="Mol. Phylogenet. Evol.">
        <title>Genome-scale phylogeny and comparative genomics of the fungal order Sordariales.</title>
        <authorList>
            <person name="Hensen N."/>
            <person name="Bonometti L."/>
            <person name="Westerberg I."/>
            <person name="Brannstrom I.O."/>
            <person name="Guillou S."/>
            <person name="Cros-Aarteil S."/>
            <person name="Calhoun S."/>
            <person name="Haridas S."/>
            <person name="Kuo A."/>
            <person name="Mondo S."/>
            <person name="Pangilinan J."/>
            <person name="Riley R."/>
            <person name="LaButti K."/>
            <person name="Andreopoulos B."/>
            <person name="Lipzen A."/>
            <person name="Chen C."/>
            <person name="Yan M."/>
            <person name="Daum C."/>
            <person name="Ng V."/>
            <person name="Clum A."/>
            <person name="Steindorff A."/>
            <person name="Ohm R.A."/>
            <person name="Martin F."/>
            <person name="Silar P."/>
            <person name="Natvig D.O."/>
            <person name="Lalanne C."/>
            <person name="Gautier V."/>
            <person name="Ament-Velasquez S.L."/>
            <person name="Kruys A."/>
            <person name="Hutchinson M.I."/>
            <person name="Powell A.J."/>
            <person name="Barry K."/>
            <person name="Miller A.N."/>
            <person name="Grigoriev I.V."/>
            <person name="Debuchy R."/>
            <person name="Gladieux P."/>
            <person name="Hiltunen Thoren M."/>
            <person name="Johannesson H."/>
        </authorList>
    </citation>
    <scope>NUCLEOTIDE SEQUENCE</scope>
    <source>
        <strain evidence="2">FGSC 1904</strain>
    </source>
</reference>
<sequence length="823" mass="94289">MPHPLPARPPTAPAAMVASQFSRHMCLFGFDHDTQARLVFDGKWATAFLKKEYTNEYHELVQRFNSDQHAKQELKYANNVCVLFKALLYCGRYWGQDSFWTAIASGFSTKPEYVEELTYMLMDARKIQRRRHVPRPHNSEVTRAVDEWMAFLDAYGPDLERALGDRTVHTVTDSDVYADADTFYKSMKGIHVNSNNIPLSVIGKPPCTRILAATETPYRPTPGGHRRRDLPPPPVSPPIKNEPRPVGTGYEYLLEPNRNTTGEPLRKRSGSPLSHDEDDYPPYKRHHGNSELDYEQHSPPRWYPEARAGLRQREDRSRYDEFERPPPRGPRSGDFWPPLEAHASQPRTEYERRRSHDEQLQKEEQMRRLEQENLELQKKVQEYEAQRKLDQQRLEQQRLDKELDDLQQARSKQSKAEKKKQLDAQKKIEQQRIEEQKKANEKKRKQEEEERKRIEAQKQLQLEEERQRKLEEQHSVANPGPRPSPHPSVRSSDEENLGLKETVAILEKKLADTEGQLKAAAVIRPLERSISKCQSDISSLRGEMSTLSDSFQVMVDKMALIQDDLISIKENVQSKQQGEGGVEELSISVRDIKEHVASVLSEISDLRLRHQQLEKKVIATTFRVVPSKDSEALKTALGDMSQRFDKLMNDVADLRKGQERQTPLSSPIMTDDIMNFLKIICDNVDFLIDEVADVKKEQSRMGATSDASENAAVPVDAELIKALFAEQKALIQSQNQKMSKMSNDISSLQAQVYASGRTQAQPKSLKNAMAAAEKDLQHHLITMKGYRDKMAERGNPSPNVVANMADMCQTLEELIQYSKAGQK</sequence>
<dbReference type="Proteomes" id="UP001281003">
    <property type="component" value="Unassembled WGS sequence"/>
</dbReference>
<gene>
    <name evidence="2" type="ORF">B0T20DRAFT_448110</name>
</gene>
<proteinExistence type="predicted"/>
<dbReference type="PANTHER" id="PTHR46576:SF1">
    <property type="entry name" value="BROMO ADJACENT HOMOLOGY DOMAIN-CONTAINING 1 PROTEIN"/>
    <property type="match status" value="1"/>
</dbReference>
<dbReference type="AlphaFoldDB" id="A0AAE0NVW0"/>